<dbReference type="InterPro" id="IPR051556">
    <property type="entry name" value="N-term/lysine_N-AcTrnsfr"/>
</dbReference>
<protein>
    <submittedName>
        <fullName evidence="4">GNAT family N-acetyltransferase</fullName>
    </submittedName>
</protein>
<evidence type="ECO:0000259" key="3">
    <source>
        <dbReference type="PROSITE" id="PS51186"/>
    </source>
</evidence>
<dbReference type="RefSeq" id="WP_237868548.1">
    <property type="nucleotide sequence ID" value="NZ_JAKLTR010000002.1"/>
</dbReference>
<feature type="domain" description="N-acetyltransferase" evidence="3">
    <location>
        <begin position="10"/>
        <end position="178"/>
    </location>
</feature>
<keyword evidence="1" id="KW-0808">Transferase</keyword>
<proteinExistence type="predicted"/>
<organism evidence="4 5">
    <name type="scientific">Terrimonas ginsenosidimutans</name>
    <dbReference type="NCBI Taxonomy" id="2908004"/>
    <lineage>
        <taxon>Bacteria</taxon>
        <taxon>Pseudomonadati</taxon>
        <taxon>Bacteroidota</taxon>
        <taxon>Chitinophagia</taxon>
        <taxon>Chitinophagales</taxon>
        <taxon>Chitinophagaceae</taxon>
        <taxon>Terrimonas</taxon>
    </lineage>
</organism>
<evidence type="ECO:0000256" key="2">
    <source>
        <dbReference type="ARBA" id="ARBA00023315"/>
    </source>
</evidence>
<dbReference type="PANTHER" id="PTHR42919">
    <property type="entry name" value="N-ALPHA-ACETYLTRANSFERASE"/>
    <property type="match status" value="1"/>
</dbReference>
<name>A0ABS9KLX8_9BACT</name>
<evidence type="ECO:0000313" key="4">
    <source>
        <dbReference type="EMBL" id="MCG2613319.1"/>
    </source>
</evidence>
<keyword evidence="5" id="KW-1185">Reference proteome</keyword>
<dbReference type="InterPro" id="IPR000182">
    <property type="entry name" value="GNAT_dom"/>
</dbReference>
<comment type="caution">
    <text evidence="4">The sequence shown here is derived from an EMBL/GenBank/DDBJ whole genome shotgun (WGS) entry which is preliminary data.</text>
</comment>
<dbReference type="SUPFAM" id="SSF55729">
    <property type="entry name" value="Acyl-CoA N-acyltransferases (Nat)"/>
    <property type="match status" value="1"/>
</dbReference>
<dbReference type="Pfam" id="PF00583">
    <property type="entry name" value="Acetyltransf_1"/>
    <property type="match status" value="1"/>
</dbReference>
<keyword evidence="2" id="KW-0012">Acyltransferase</keyword>
<evidence type="ECO:0000313" key="5">
    <source>
        <dbReference type="Proteomes" id="UP001165367"/>
    </source>
</evidence>
<dbReference type="CDD" id="cd04301">
    <property type="entry name" value="NAT_SF"/>
    <property type="match status" value="1"/>
</dbReference>
<reference evidence="4" key="1">
    <citation type="submission" date="2022-01" db="EMBL/GenBank/DDBJ databases">
        <authorList>
            <person name="Jo J.-H."/>
            <person name="Im W.-T."/>
        </authorList>
    </citation>
    <scope>NUCLEOTIDE SEQUENCE</scope>
    <source>
        <strain evidence="4">NA20</strain>
    </source>
</reference>
<accession>A0ABS9KLX8</accession>
<gene>
    <name evidence="4" type="ORF">LZZ85_03470</name>
</gene>
<dbReference type="Gene3D" id="3.40.630.30">
    <property type="match status" value="1"/>
</dbReference>
<dbReference type="Proteomes" id="UP001165367">
    <property type="component" value="Unassembled WGS sequence"/>
</dbReference>
<sequence length="178" mass="20513">MTQQLLMEEIRISKVTASDINELHTISKRTFLDTFAQHNSEKNMAHYLTESLSLEKLASEVANENSDFYFATANDEVIGYLKVNYGPSQTELQDSQALEIERIYVSQQYQGKKVGQLLFDLAIDLAEKRNALYVWLGVWEQNAKAIRFYEKNGFVPFSSHVFKLGEDVQTDIMMKKEL</sequence>
<dbReference type="PROSITE" id="PS51186">
    <property type="entry name" value="GNAT"/>
    <property type="match status" value="1"/>
</dbReference>
<evidence type="ECO:0000256" key="1">
    <source>
        <dbReference type="ARBA" id="ARBA00022679"/>
    </source>
</evidence>
<dbReference type="InterPro" id="IPR016181">
    <property type="entry name" value="Acyl_CoA_acyltransferase"/>
</dbReference>
<dbReference type="PANTHER" id="PTHR42919:SF8">
    <property type="entry name" value="N-ALPHA-ACETYLTRANSFERASE 50"/>
    <property type="match status" value="1"/>
</dbReference>
<dbReference type="EMBL" id="JAKLTR010000002">
    <property type="protein sequence ID" value="MCG2613319.1"/>
    <property type="molecule type" value="Genomic_DNA"/>
</dbReference>